<dbReference type="NCBIfam" id="TIGR00229">
    <property type="entry name" value="sensory_box"/>
    <property type="match status" value="1"/>
</dbReference>
<dbReference type="AlphaFoldDB" id="A0A1J5SNQ2"/>
<gene>
    <name evidence="3" type="primary">cph2_14</name>
    <name evidence="3" type="ORF">GALL_80330</name>
</gene>
<evidence type="ECO:0000313" key="3">
    <source>
        <dbReference type="EMBL" id="OIR10105.1"/>
    </source>
</evidence>
<sequence length="548" mass="59281">MLDGYPGPVAVIGANNRLLHGNARFTARLGLLEAGTGALSPPLLRALARMRAEAPGRAARHSVTLEGEQGLVVLDLSLLPLAGEGEGRALLLADDRTMDVHLRQALTDSRARYRDLVNISSDCAWETDAEGRFTMVMPRGLAGRDPRALIGQPAADLLDPEAPAVVLLPFASPTPLTDTELWLRCPDGHSLCYEVSAVPLYDKDGQWAGARGICHDVTQNRRYRQLEAEQRQRNRVFSRITSVFHREANPRDMLQAAATACANGFIATGCQIFSLPPESARRGDAVQLSATSGSAAPRESADAVIAALLEGPQPRTLVQALEGWTVLAGSAVYGGRVVGLVLLWRTPDRLPWNEGDSALLDQLSSQLAPAIEQSMQHLALLEASRNDPLTGLLNRRGFHEELVRRFNRLQRDGRPAALLYVDLDNFKLVNDVHGHARGDEALLHVADILRHNTRPSDMVARLGGDEFAIWLDNADEHVAVGRAQIFLTASQQLAPYSGDAKRPLKLSIGIAVHHAASGEDLNALMGRADAAMYSVKRSGKGNYAMAAS</sequence>
<evidence type="ECO:0000259" key="1">
    <source>
        <dbReference type="PROSITE" id="PS50113"/>
    </source>
</evidence>
<dbReference type="SUPFAM" id="SSF55785">
    <property type="entry name" value="PYP-like sensor domain (PAS domain)"/>
    <property type="match status" value="1"/>
</dbReference>
<dbReference type="InterPro" id="IPR000014">
    <property type="entry name" value="PAS"/>
</dbReference>
<dbReference type="EMBL" id="MLJW01000024">
    <property type="protein sequence ID" value="OIR10105.1"/>
    <property type="molecule type" value="Genomic_DNA"/>
</dbReference>
<dbReference type="CDD" id="cd00130">
    <property type="entry name" value="PAS"/>
    <property type="match status" value="1"/>
</dbReference>
<dbReference type="InterPro" id="IPR029016">
    <property type="entry name" value="GAF-like_dom_sf"/>
</dbReference>
<feature type="domain" description="GGDEF" evidence="2">
    <location>
        <begin position="414"/>
        <end position="548"/>
    </location>
</feature>
<dbReference type="InterPro" id="IPR052155">
    <property type="entry name" value="Biofilm_reg_signaling"/>
</dbReference>
<dbReference type="CDD" id="cd01949">
    <property type="entry name" value="GGDEF"/>
    <property type="match status" value="1"/>
</dbReference>
<dbReference type="PANTHER" id="PTHR44757:SF2">
    <property type="entry name" value="BIOFILM ARCHITECTURE MAINTENANCE PROTEIN MBAA"/>
    <property type="match status" value="1"/>
</dbReference>
<dbReference type="InterPro" id="IPR043128">
    <property type="entry name" value="Rev_trsase/Diguanyl_cyclase"/>
</dbReference>
<dbReference type="NCBIfam" id="TIGR00254">
    <property type="entry name" value="GGDEF"/>
    <property type="match status" value="1"/>
</dbReference>
<dbReference type="Gene3D" id="3.30.450.20">
    <property type="entry name" value="PAS domain"/>
    <property type="match status" value="1"/>
</dbReference>
<proteinExistence type="predicted"/>
<dbReference type="InterPro" id="IPR000700">
    <property type="entry name" value="PAS-assoc_C"/>
</dbReference>
<dbReference type="PROSITE" id="PS50113">
    <property type="entry name" value="PAC"/>
    <property type="match status" value="1"/>
</dbReference>
<feature type="domain" description="PAC" evidence="1">
    <location>
        <begin position="177"/>
        <end position="229"/>
    </location>
</feature>
<dbReference type="SMART" id="SM00267">
    <property type="entry name" value="GGDEF"/>
    <property type="match status" value="1"/>
</dbReference>
<protein>
    <submittedName>
        <fullName evidence="3">Phytochrome-like protein cph2</fullName>
    </submittedName>
</protein>
<dbReference type="InterPro" id="IPR029787">
    <property type="entry name" value="Nucleotide_cyclase"/>
</dbReference>
<dbReference type="FunFam" id="3.30.70.270:FF:000001">
    <property type="entry name" value="Diguanylate cyclase domain protein"/>
    <property type="match status" value="1"/>
</dbReference>
<dbReference type="InterPro" id="IPR035965">
    <property type="entry name" value="PAS-like_dom_sf"/>
</dbReference>
<accession>A0A1J5SNQ2</accession>
<evidence type="ECO:0000259" key="2">
    <source>
        <dbReference type="PROSITE" id="PS50887"/>
    </source>
</evidence>
<dbReference type="InterPro" id="IPR013656">
    <property type="entry name" value="PAS_4"/>
</dbReference>
<organism evidence="3">
    <name type="scientific">mine drainage metagenome</name>
    <dbReference type="NCBI Taxonomy" id="410659"/>
    <lineage>
        <taxon>unclassified sequences</taxon>
        <taxon>metagenomes</taxon>
        <taxon>ecological metagenomes</taxon>
    </lineage>
</organism>
<dbReference type="InterPro" id="IPR000160">
    <property type="entry name" value="GGDEF_dom"/>
</dbReference>
<dbReference type="Gene3D" id="3.30.450.40">
    <property type="match status" value="1"/>
</dbReference>
<dbReference type="Pfam" id="PF08448">
    <property type="entry name" value="PAS_4"/>
    <property type="match status" value="1"/>
</dbReference>
<dbReference type="Gene3D" id="3.30.70.270">
    <property type="match status" value="1"/>
</dbReference>
<name>A0A1J5SNQ2_9ZZZZ</name>
<reference evidence="3" key="1">
    <citation type="submission" date="2016-10" db="EMBL/GenBank/DDBJ databases">
        <title>Sequence of Gallionella enrichment culture.</title>
        <authorList>
            <person name="Poehlein A."/>
            <person name="Muehling M."/>
            <person name="Daniel R."/>
        </authorList>
    </citation>
    <scope>NUCLEOTIDE SEQUENCE</scope>
</reference>
<dbReference type="SUPFAM" id="SSF55073">
    <property type="entry name" value="Nucleotide cyclase"/>
    <property type="match status" value="1"/>
</dbReference>
<dbReference type="SUPFAM" id="SSF55781">
    <property type="entry name" value="GAF domain-like"/>
    <property type="match status" value="1"/>
</dbReference>
<dbReference type="PROSITE" id="PS50887">
    <property type="entry name" value="GGDEF"/>
    <property type="match status" value="1"/>
</dbReference>
<comment type="caution">
    <text evidence="3">The sequence shown here is derived from an EMBL/GenBank/DDBJ whole genome shotgun (WGS) entry which is preliminary data.</text>
</comment>
<dbReference type="Pfam" id="PF00990">
    <property type="entry name" value="GGDEF"/>
    <property type="match status" value="1"/>
</dbReference>
<dbReference type="PANTHER" id="PTHR44757">
    <property type="entry name" value="DIGUANYLATE CYCLASE DGCP"/>
    <property type="match status" value="1"/>
</dbReference>